<gene>
    <name evidence="2" type="ORF">M421DRAFT_9633</name>
</gene>
<dbReference type="RefSeq" id="XP_033443790.1">
    <property type="nucleotide sequence ID" value="XM_033598385.1"/>
</dbReference>
<sequence length="58" mass="6624">MKWETAVYSEYAASVWTVFGMDLVAFGSDSHNLTISPQSWVYFAIYVVLAMLNSSFYK</sequence>
<dbReference type="Proteomes" id="UP000800082">
    <property type="component" value="Unassembled WGS sequence"/>
</dbReference>
<keyword evidence="1" id="KW-0812">Transmembrane</keyword>
<proteinExistence type="predicted"/>
<keyword evidence="1" id="KW-0472">Membrane</keyword>
<dbReference type="GeneID" id="54356052"/>
<evidence type="ECO:0000256" key="1">
    <source>
        <dbReference type="SAM" id="Phobius"/>
    </source>
</evidence>
<accession>A0A6A5RCR8</accession>
<dbReference type="EMBL" id="ML979004">
    <property type="protein sequence ID" value="KAF1923537.1"/>
    <property type="molecule type" value="Genomic_DNA"/>
</dbReference>
<feature type="transmembrane region" description="Helical" evidence="1">
    <location>
        <begin position="7"/>
        <end position="27"/>
    </location>
</feature>
<dbReference type="AlphaFoldDB" id="A0A6A5RCR8"/>
<dbReference type="OrthoDB" id="5396681at2759"/>
<evidence type="ECO:0000313" key="3">
    <source>
        <dbReference type="Proteomes" id="UP000800082"/>
    </source>
</evidence>
<organism evidence="2 3">
    <name type="scientific">Didymella exigua CBS 183.55</name>
    <dbReference type="NCBI Taxonomy" id="1150837"/>
    <lineage>
        <taxon>Eukaryota</taxon>
        <taxon>Fungi</taxon>
        <taxon>Dikarya</taxon>
        <taxon>Ascomycota</taxon>
        <taxon>Pezizomycotina</taxon>
        <taxon>Dothideomycetes</taxon>
        <taxon>Pleosporomycetidae</taxon>
        <taxon>Pleosporales</taxon>
        <taxon>Pleosporineae</taxon>
        <taxon>Didymellaceae</taxon>
        <taxon>Didymella</taxon>
    </lineage>
</organism>
<name>A0A6A5RCR8_9PLEO</name>
<protein>
    <submittedName>
        <fullName evidence="2">Uncharacterized protein</fullName>
    </submittedName>
</protein>
<evidence type="ECO:0000313" key="2">
    <source>
        <dbReference type="EMBL" id="KAF1923537.1"/>
    </source>
</evidence>
<keyword evidence="3" id="KW-1185">Reference proteome</keyword>
<feature type="transmembrane region" description="Helical" evidence="1">
    <location>
        <begin position="39"/>
        <end position="57"/>
    </location>
</feature>
<keyword evidence="1" id="KW-1133">Transmembrane helix</keyword>
<reference evidence="2" key="1">
    <citation type="journal article" date="2020" name="Stud. Mycol.">
        <title>101 Dothideomycetes genomes: a test case for predicting lifestyles and emergence of pathogens.</title>
        <authorList>
            <person name="Haridas S."/>
            <person name="Albert R."/>
            <person name="Binder M."/>
            <person name="Bloem J."/>
            <person name="Labutti K."/>
            <person name="Salamov A."/>
            <person name="Andreopoulos B."/>
            <person name="Baker S."/>
            <person name="Barry K."/>
            <person name="Bills G."/>
            <person name="Bluhm B."/>
            <person name="Cannon C."/>
            <person name="Castanera R."/>
            <person name="Culley D."/>
            <person name="Daum C."/>
            <person name="Ezra D."/>
            <person name="Gonzalez J."/>
            <person name="Henrissat B."/>
            <person name="Kuo A."/>
            <person name="Liang C."/>
            <person name="Lipzen A."/>
            <person name="Lutzoni F."/>
            <person name="Magnuson J."/>
            <person name="Mondo S."/>
            <person name="Nolan M."/>
            <person name="Ohm R."/>
            <person name="Pangilinan J."/>
            <person name="Park H.-J."/>
            <person name="Ramirez L."/>
            <person name="Alfaro M."/>
            <person name="Sun H."/>
            <person name="Tritt A."/>
            <person name="Yoshinaga Y."/>
            <person name="Zwiers L.-H."/>
            <person name="Turgeon B."/>
            <person name="Goodwin S."/>
            <person name="Spatafora J."/>
            <person name="Crous P."/>
            <person name="Grigoriev I."/>
        </authorList>
    </citation>
    <scope>NUCLEOTIDE SEQUENCE</scope>
    <source>
        <strain evidence="2">CBS 183.55</strain>
    </source>
</reference>